<evidence type="ECO:0000313" key="15">
    <source>
        <dbReference type="EMBL" id="AGH96254.1"/>
    </source>
</evidence>
<dbReference type="InterPro" id="IPR033810">
    <property type="entry name" value="Carboxypeptidase_T"/>
</dbReference>
<dbReference type="FunFam" id="3.40.630.10:FF:000084">
    <property type="entry name" value="Carboxypeptidase B2"/>
    <property type="match status" value="1"/>
</dbReference>
<gene>
    <name evidence="15" type="ORF">A11Q_2038</name>
</gene>
<keyword evidence="9" id="KW-0482">Metalloprotease</keyword>
<keyword evidence="7" id="KW-0378">Hydrolase</keyword>
<evidence type="ECO:0000259" key="14">
    <source>
        <dbReference type="PROSITE" id="PS52035"/>
    </source>
</evidence>
<dbReference type="GO" id="GO:0004181">
    <property type="term" value="F:metallocarboxypeptidase activity"/>
    <property type="evidence" value="ECO:0007669"/>
    <property type="project" value="InterPro"/>
</dbReference>
<dbReference type="InterPro" id="IPR000834">
    <property type="entry name" value="Peptidase_M14"/>
</dbReference>
<evidence type="ECO:0000256" key="9">
    <source>
        <dbReference type="ARBA" id="ARBA00023049"/>
    </source>
</evidence>
<evidence type="ECO:0000256" key="1">
    <source>
        <dbReference type="ARBA" id="ARBA00001947"/>
    </source>
</evidence>
<keyword evidence="4" id="KW-0645">Protease</keyword>
<dbReference type="Gene3D" id="3.40.630.10">
    <property type="entry name" value="Zn peptidases"/>
    <property type="match status" value="1"/>
</dbReference>
<dbReference type="SUPFAM" id="SSF53187">
    <property type="entry name" value="Zn-dependent exopeptidases"/>
    <property type="match status" value="1"/>
</dbReference>
<feature type="chain" id="PRO_5004060448" description="carboxypeptidase T" evidence="13">
    <location>
        <begin position="29"/>
        <end position="422"/>
    </location>
</feature>
<comment type="cofactor">
    <cofactor evidence="1">
        <name>Zn(2+)</name>
        <dbReference type="ChEBI" id="CHEBI:29105"/>
    </cofactor>
</comment>
<dbReference type="STRING" id="1184267.A11Q_2038"/>
<dbReference type="Pfam" id="PF00246">
    <property type="entry name" value="Peptidase_M14"/>
    <property type="match status" value="1"/>
</dbReference>
<evidence type="ECO:0000256" key="7">
    <source>
        <dbReference type="ARBA" id="ARBA00022801"/>
    </source>
</evidence>
<evidence type="ECO:0000256" key="10">
    <source>
        <dbReference type="ARBA" id="ARBA00050859"/>
    </source>
</evidence>
<dbReference type="PANTHER" id="PTHR11705">
    <property type="entry name" value="PROTEASE FAMILY M14 CARBOXYPEPTIDASE A,B"/>
    <property type="match status" value="1"/>
</dbReference>
<dbReference type="GO" id="GO:0005615">
    <property type="term" value="C:extracellular space"/>
    <property type="evidence" value="ECO:0007669"/>
    <property type="project" value="TreeGrafter"/>
</dbReference>
<feature type="active site" description="Proton donor/acceptor" evidence="12">
    <location>
        <position position="365"/>
    </location>
</feature>
<dbReference type="InterPro" id="IPR057247">
    <property type="entry name" value="CARBOXYPEPT_ZN_2"/>
</dbReference>
<organism evidence="15 16">
    <name type="scientific">Pseudobdellovibrio exovorus JSS</name>
    <dbReference type="NCBI Taxonomy" id="1184267"/>
    <lineage>
        <taxon>Bacteria</taxon>
        <taxon>Pseudomonadati</taxon>
        <taxon>Bdellovibrionota</taxon>
        <taxon>Bdellovibrionia</taxon>
        <taxon>Bdellovibrionales</taxon>
        <taxon>Pseudobdellovibrionaceae</taxon>
        <taxon>Pseudobdellovibrio</taxon>
    </lineage>
</organism>
<dbReference type="GO" id="GO:0008270">
    <property type="term" value="F:zinc ion binding"/>
    <property type="evidence" value="ECO:0007669"/>
    <property type="project" value="InterPro"/>
</dbReference>
<dbReference type="SMART" id="SM00631">
    <property type="entry name" value="Zn_pept"/>
    <property type="match status" value="1"/>
</dbReference>
<evidence type="ECO:0000256" key="2">
    <source>
        <dbReference type="ARBA" id="ARBA00005988"/>
    </source>
</evidence>
<evidence type="ECO:0000256" key="11">
    <source>
        <dbReference type="ARBA" id="ARBA00066554"/>
    </source>
</evidence>
<accession>M4VSR7</accession>
<dbReference type="HOGENOM" id="CLU_019326_3_0_7"/>
<dbReference type="OrthoDB" id="5288174at2"/>
<reference evidence="15 16" key="1">
    <citation type="journal article" date="2013" name="ISME J.">
        <title>By their genes ye shall know them: genomic signatures of predatory bacteria.</title>
        <authorList>
            <person name="Pasternak Z."/>
            <person name="Pietrokovski S."/>
            <person name="Rotem O."/>
            <person name="Gophna U."/>
            <person name="Lurie-Weinberger M.N."/>
            <person name="Jurkevitch E."/>
        </authorList>
    </citation>
    <scope>NUCLEOTIDE SEQUENCE [LARGE SCALE GENOMIC DNA]</scope>
    <source>
        <strain evidence="15 16">JSS</strain>
    </source>
</reference>
<proteinExistence type="inferred from homology"/>
<comment type="catalytic activity">
    <reaction evidence="10">
        <text>Releases a C-terminal residue, which may be hydrophobic or positively charged.</text>
        <dbReference type="EC" id="3.4.17.18"/>
    </reaction>
</comment>
<dbReference type="PATRIC" id="fig|1184267.3.peg.2063"/>
<dbReference type="PRINTS" id="PR00765">
    <property type="entry name" value="CRBOXYPTASEA"/>
</dbReference>
<feature type="domain" description="Peptidase M14" evidence="14">
    <location>
        <begin position="105"/>
        <end position="403"/>
    </location>
</feature>
<dbReference type="eggNOG" id="COG2866">
    <property type="taxonomic scope" value="Bacteria"/>
</dbReference>
<dbReference type="PROSITE" id="PS52035">
    <property type="entry name" value="PEPTIDASE_M14"/>
    <property type="match status" value="1"/>
</dbReference>
<dbReference type="EMBL" id="CP003537">
    <property type="protein sequence ID" value="AGH96254.1"/>
    <property type="molecule type" value="Genomic_DNA"/>
</dbReference>
<keyword evidence="5" id="KW-0479">Metal-binding</keyword>
<feature type="signal peptide" evidence="13">
    <location>
        <begin position="1"/>
        <end position="28"/>
    </location>
</feature>
<dbReference type="Proteomes" id="UP000012040">
    <property type="component" value="Chromosome"/>
</dbReference>
<keyword evidence="16" id="KW-1185">Reference proteome</keyword>
<evidence type="ECO:0000256" key="8">
    <source>
        <dbReference type="ARBA" id="ARBA00022833"/>
    </source>
</evidence>
<evidence type="ECO:0000256" key="5">
    <source>
        <dbReference type="ARBA" id="ARBA00022723"/>
    </source>
</evidence>
<sequence>MKNSKLSRVSIWAVALLAVFAISSGQQAQSTDTQYYWMKVAAQDKFQRSVIASTGAAIEIVQDDYVIAYGNDTELAKIQKLGWLLASSNLAHEVRPLDFPEKDSAYHNYDELTAALRELAQNNSDIVTMSSIARTQEGRDIWSIRITSDSATAANKPGSIFMGGHHAREHLSVEMPLMLAQYLVTQYRNGNPRVVSLIQSRDIHIIPAVNPDGLEFDIKDGSYKMWRKNRTRNANGTYGVDLNRNYGYQWGGQGASSSPSSDTYRGTAPFSEIETQAIRNYVEANTNITVLLSVHSFSKLILYPWGFTYSAIETGADKLVHQTMARKMAEWNGYAPQQSSELYVSSGDTTDWSYGVHKIISFTFELDPANNGFGGGGFYPGAGVIQPVFQKNIEPFLYLIDYSDNPYRAINVGIGPIGPSDI</sequence>
<dbReference type="AlphaFoldDB" id="M4VSR7"/>
<comment type="similarity">
    <text evidence="2 12">Belongs to the peptidase M14 family.</text>
</comment>
<evidence type="ECO:0000256" key="6">
    <source>
        <dbReference type="ARBA" id="ARBA00022729"/>
    </source>
</evidence>
<dbReference type="PANTHER" id="PTHR11705:SF143">
    <property type="entry name" value="SLL0236 PROTEIN"/>
    <property type="match status" value="1"/>
</dbReference>
<dbReference type="CDD" id="cd03859">
    <property type="entry name" value="M14_CPT"/>
    <property type="match status" value="1"/>
</dbReference>
<dbReference type="KEGG" id="bex:A11Q_2038"/>
<evidence type="ECO:0000256" key="13">
    <source>
        <dbReference type="SAM" id="SignalP"/>
    </source>
</evidence>
<dbReference type="PROSITE" id="PS00133">
    <property type="entry name" value="CARBOXYPEPT_ZN_2"/>
    <property type="match status" value="1"/>
</dbReference>
<name>M4VSR7_9BACT</name>
<keyword evidence="8" id="KW-0862">Zinc</keyword>
<keyword evidence="6 13" id="KW-0732">Signal</keyword>
<protein>
    <recommendedName>
        <fullName evidence="11">carboxypeptidase T</fullName>
        <ecNumber evidence="11">3.4.17.18</ecNumber>
    </recommendedName>
</protein>
<evidence type="ECO:0000256" key="3">
    <source>
        <dbReference type="ARBA" id="ARBA00022645"/>
    </source>
</evidence>
<dbReference type="GO" id="GO:0006508">
    <property type="term" value="P:proteolysis"/>
    <property type="evidence" value="ECO:0007669"/>
    <property type="project" value="UniProtKB-KW"/>
</dbReference>
<keyword evidence="3 15" id="KW-0121">Carboxypeptidase</keyword>
<dbReference type="EC" id="3.4.17.18" evidence="11"/>
<evidence type="ECO:0000256" key="4">
    <source>
        <dbReference type="ARBA" id="ARBA00022670"/>
    </source>
</evidence>
<dbReference type="RefSeq" id="WP_015470744.1">
    <property type="nucleotide sequence ID" value="NC_020813.1"/>
</dbReference>
<evidence type="ECO:0000313" key="16">
    <source>
        <dbReference type="Proteomes" id="UP000012040"/>
    </source>
</evidence>
<evidence type="ECO:0000256" key="12">
    <source>
        <dbReference type="PROSITE-ProRule" id="PRU01379"/>
    </source>
</evidence>